<comment type="similarity">
    <text evidence="2">Belongs to the RecX family.</text>
</comment>
<evidence type="ECO:0000259" key="5">
    <source>
        <dbReference type="Pfam" id="PF02631"/>
    </source>
</evidence>
<keyword evidence="8" id="KW-1185">Reference proteome</keyword>
<accession>A0ABT3RTL8</accession>
<evidence type="ECO:0000256" key="1">
    <source>
        <dbReference type="ARBA" id="ARBA00004496"/>
    </source>
</evidence>
<dbReference type="Proteomes" id="UP001209885">
    <property type="component" value="Unassembled WGS sequence"/>
</dbReference>
<evidence type="ECO:0000256" key="4">
    <source>
        <dbReference type="ARBA" id="ARBA00022490"/>
    </source>
</evidence>
<dbReference type="Pfam" id="PF02631">
    <property type="entry name" value="RecX_HTH2"/>
    <property type="match status" value="1"/>
</dbReference>
<dbReference type="InterPro" id="IPR053924">
    <property type="entry name" value="RecX_HTH_2nd"/>
</dbReference>
<dbReference type="InterPro" id="IPR003783">
    <property type="entry name" value="Regulatory_RecX"/>
</dbReference>
<dbReference type="Gene3D" id="1.10.10.10">
    <property type="entry name" value="Winged helix-like DNA-binding domain superfamily/Winged helix DNA-binding domain"/>
    <property type="match status" value="2"/>
</dbReference>
<gene>
    <name evidence="7" type="ORF">OO013_11985</name>
</gene>
<evidence type="ECO:0000256" key="2">
    <source>
        <dbReference type="ARBA" id="ARBA00009695"/>
    </source>
</evidence>
<dbReference type="EMBL" id="JAPFQN010000006">
    <property type="protein sequence ID" value="MCX2744592.1"/>
    <property type="molecule type" value="Genomic_DNA"/>
</dbReference>
<evidence type="ECO:0000313" key="7">
    <source>
        <dbReference type="EMBL" id="MCX2744592.1"/>
    </source>
</evidence>
<comment type="subcellular location">
    <subcellularLocation>
        <location evidence="1">Cytoplasm</location>
    </subcellularLocation>
</comment>
<feature type="domain" description="RecX second three-helical" evidence="5">
    <location>
        <begin position="58"/>
        <end position="99"/>
    </location>
</feature>
<dbReference type="InterPro" id="IPR053925">
    <property type="entry name" value="RecX_HTH_3rd"/>
</dbReference>
<dbReference type="PANTHER" id="PTHR33602:SF1">
    <property type="entry name" value="REGULATORY PROTEIN RECX FAMILY PROTEIN"/>
    <property type="match status" value="1"/>
</dbReference>
<organism evidence="7 8">
    <name type="scientific">Mangrovivirga halotolerans</name>
    <dbReference type="NCBI Taxonomy" id="2993936"/>
    <lineage>
        <taxon>Bacteria</taxon>
        <taxon>Pseudomonadati</taxon>
        <taxon>Bacteroidota</taxon>
        <taxon>Cytophagia</taxon>
        <taxon>Cytophagales</taxon>
        <taxon>Mangrovivirgaceae</taxon>
        <taxon>Mangrovivirga</taxon>
    </lineage>
</organism>
<dbReference type="Pfam" id="PF21981">
    <property type="entry name" value="RecX_HTH3"/>
    <property type="match status" value="1"/>
</dbReference>
<evidence type="ECO:0000313" key="8">
    <source>
        <dbReference type="Proteomes" id="UP001209885"/>
    </source>
</evidence>
<dbReference type="InterPro" id="IPR036388">
    <property type="entry name" value="WH-like_DNA-bd_sf"/>
</dbReference>
<comment type="caution">
    <text evidence="7">The sequence shown here is derived from an EMBL/GenBank/DDBJ whole genome shotgun (WGS) entry which is preliminary data.</text>
</comment>
<feature type="domain" description="RecX third three-helical" evidence="6">
    <location>
        <begin position="109"/>
        <end position="150"/>
    </location>
</feature>
<dbReference type="RefSeq" id="WP_266057046.1">
    <property type="nucleotide sequence ID" value="NZ_JAPFQN010000006.1"/>
</dbReference>
<evidence type="ECO:0000259" key="6">
    <source>
        <dbReference type="Pfam" id="PF21981"/>
    </source>
</evidence>
<keyword evidence="4" id="KW-0963">Cytoplasm</keyword>
<sequence length="156" mass="18216">MTDLIIKEALIKYSKYCTYREVCGSDLKKKILNDKKLQVTLTEAEKIIDKLTDEGFINEERFASAFVNDHFKFNKWGKIKIRYQLRSKGIAEDHIQSALNSIPAADYKDILKELAVNKWDKLESEDDIHKRKMKCANYLSSRGFESDLIFSELEKL</sequence>
<protein>
    <recommendedName>
        <fullName evidence="3">Regulatory protein RecX</fullName>
    </recommendedName>
</protein>
<dbReference type="PANTHER" id="PTHR33602">
    <property type="entry name" value="REGULATORY PROTEIN RECX FAMILY PROTEIN"/>
    <property type="match status" value="1"/>
</dbReference>
<reference evidence="7 8" key="1">
    <citation type="submission" date="2022-11" db="EMBL/GenBank/DDBJ databases">
        <title>The characterization of three novel Bacteroidetes species and genomic analysis of their roles in tidal elemental geochemical cycles.</title>
        <authorList>
            <person name="Ma K."/>
        </authorList>
    </citation>
    <scope>NUCLEOTIDE SEQUENCE [LARGE SCALE GENOMIC DNA]</scope>
    <source>
        <strain evidence="7 8">M17</strain>
    </source>
</reference>
<evidence type="ECO:0000256" key="3">
    <source>
        <dbReference type="ARBA" id="ARBA00018111"/>
    </source>
</evidence>
<proteinExistence type="inferred from homology"/>
<name>A0ABT3RTL8_9BACT</name>